<protein>
    <submittedName>
        <fullName evidence="3">Uncharacterized protein</fullName>
    </submittedName>
</protein>
<evidence type="ECO:0000313" key="4">
    <source>
        <dbReference type="Proteomes" id="UP001302602"/>
    </source>
</evidence>
<dbReference type="RefSeq" id="XP_062647014.1">
    <property type="nucleotide sequence ID" value="XM_062793040.1"/>
</dbReference>
<feature type="compositionally biased region" description="Basic and acidic residues" evidence="1">
    <location>
        <begin position="513"/>
        <end position="527"/>
    </location>
</feature>
<keyword evidence="2" id="KW-0812">Transmembrane</keyword>
<feature type="compositionally biased region" description="Basic and acidic residues" evidence="1">
    <location>
        <begin position="474"/>
        <end position="483"/>
    </location>
</feature>
<evidence type="ECO:0000256" key="2">
    <source>
        <dbReference type="SAM" id="Phobius"/>
    </source>
</evidence>
<feature type="region of interest" description="Disordered" evidence="1">
    <location>
        <begin position="208"/>
        <end position="503"/>
    </location>
</feature>
<dbReference type="Proteomes" id="UP001302602">
    <property type="component" value="Unassembled WGS sequence"/>
</dbReference>
<feature type="region of interest" description="Disordered" evidence="1">
    <location>
        <begin position="508"/>
        <end position="527"/>
    </location>
</feature>
<feature type="compositionally biased region" description="Pro residues" evidence="1">
    <location>
        <begin position="238"/>
        <end position="248"/>
    </location>
</feature>
<dbReference type="GeneID" id="87829809"/>
<feature type="transmembrane region" description="Helical" evidence="2">
    <location>
        <begin position="34"/>
        <end position="55"/>
    </location>
</feature>
<dbReference type="EMBL" id="MU853229">
    <property type="protein sequence ID" value="KAK4123243.1"/>
    <property type="molecule type" value="Genomic_DNA"/>
</dbReference>
<feature type="region of interest" description="Disordered" evidence="1">
    <location>
        <begin position="96"/>
        <end position="130"/>
    </location>
</feature>
<reference evidence="3" key="1">
    <citation type="journal article" date="2023" name="Mol. Phylogenet. Evol.">
        <title>Genome-scale phylogeny and comparative genomics of the fungal order Sordariales.</title>
        <authorList>
            <person name="Hensen N."/>
            <person name="Bonometti L."/>
            <person name="Westerberg I."/>
            <person name="Brannstrom I.O."/>
            <person name="Guillou S."/>
            <person name="Cros-Aarteil S."/>
            <person name="Calhoun S."/>
            <person name="Haridas S."/>
            <person name="Kuo A."/>
            <person name="Mondo S."/>
            <person name="Pangilinan J."/>
            <person name="Riley R."/>
            <person name="LaButti K."/>
            <person name="Andreopoulos B."/>
            <person name="Lipzen A."/>
            <person name="Chen C."/>
            <person name="Yan M."/>
            <person name="Daum C."/>
            <person name="Ng V."/>
            <person name="Clum A."/>
            <person name="Steindorff A."/>
            <person name="Ohm R.A."/>
            <person name="Martin F."/>
            <person name="Silar P."/>
            <person name="Natvig D.O."/>
            <person name="Lalanne C."/>
            <person name="Gautier V."/>
            <person name="Ament-Velasquez S.L."/>
            <person name="Kruys A."/>
            <person name="Hutchinson M.I."/>
            <person name="Powell A.J."/>
            <person name="Barry K."/>
            <person name="Miller A.N."/>
            <person name="Grigoriev I.V."/>
            <person name="Debuchy R."/>
            <person name="Gladieux P."/>
            <person name="Hiltunen Thoren M."/>
            <person name="Johannesson H."/>
        </authorList>
    </citation>
    <scope>NUCLEOTIDE SEQUENCE</scope>
    <source>
        <strain evidence="3">CBS 731.68</strain>
    </source>
</reference>
<evidence type="ECO:0000256" key="1">
    <source>
        <dbReference type="SAM" id="MobiDB-lite"/>
    </source>
</evidence>
<comment type="caution">
    <text evidence="3">The sequence shown here is derived from an EMBL/GenBank/DDBJ whole genome shotgun (WGS) entry which is preliminary data.</text>
</comment>
<feature type="compositionally biased region" description="Basic residues" evidence="1">
    <location>
        <begin position="371"/>
        <end position="380"/>
    </location>
</feature>
<feature type="compositionally biased region" description="Basic and acidic residues" evidence="1">
    <location>
        <begin position="385"/>
        <end position="398"/>
    </location>
</feature>
<feature type="compositionally biased region" description="Basic and acidic residues" evidence="1">
    <location>
        <begin position="102"/>
        <end position="119"/>
    </location>
</feature>
<keyword evidence="2" id="KW-0472">Membrane</keyword>
<keyword evidence="4" id="KW-1185">Reference proteome</keyword>
<gene>
    <name evidence="3" type="ORF">N657DRAFT_645992</name>
</gene>
<name>A0AAN6TYW0_9PEZI</name>
<proteinExistence type="predicted"/>
<feature type="compositionally biased region" description="Low complexity" evidence="1">
    <location>
        <begin position="346"/>
        <end position="356"/>
    </location>
</feature>
<sequence>MASSAYYKISYLENQLVRRAVSNDCSGWSCLSDAAQMGIILVLIASLAAVSYLYWRFKIKPNLQAELNGSCSGSHGRVSGYWEVTRRDPNRVSITIYPEPRSPPRDEEHGLTETRDQGHTKGNCGSPRTEEITTDQAHNSLGYVATPDIHVVPPQPPPIVWAVAPSSTIPPPPPFGPPVVLAAGPSVAPLQAGTLGFGTTAGPCQPDVPPPYFGYAAPQNTQIQHPGPDKVATAQPTGAPPPARPSVPPRDIHAEPAPVTPATENRGQRRRWFFLGNRSPTVGHARTLSNSSSAETRSKSPSPPPPSVSPPSSDHGGRSSRHRSNTQPRPFPSGRRETRRHRTDSSSRSESGLSSSYINASVEVVFDNQHRHPQSRHHVHQPGGPDRRGRRDGRRDADLAPSDMIPLSRLGHSRRRSFPGSRRQPSPDIQFPSPERRRASVSFEVPRDSDVMTTTCSSQTPEPPKRSGTRARRSQSDSHDGIRRQPSQSRRRSEQPSLAGQIIETFYLMRRPLRGEEQGGRWKEARQ</sequence>
<feature type="compositionally biased region" description="Polar residues" evidence="1">
    <location>
        <begin position="451"/>
        <end position="460"/>
    </location>
</feature>
<reference evidence="3" key="2">
    <citation type="submission" date="2023-05" db="EMBL/GenBank/DDBJ databases">
        <authorList>
            <consortium name="Lawrence Berkeley National Laboratory"/>
            <person name="Steindorff A."/>
            <person name="Hensen N."/>
            <person name="Bonometti L."/>
            <person name="Westerberg I."/>
            <person name="Brannstrom I.O."/>
            <person name="Guillou S."/>
            <person name="Cros-Aarteil S."/>
            <person name="Calhoun S."/>
            <person name="Haridas S."/>
            <person name="Kuo A."/>
            <person name="Mondo S."/>
            <person name="Pangilinan J."/>
            <person name="Riley R."/>
            <person name="Labutti K."/>
            <person name="Andreopoulos B."/>
            <person name="Lipzen A."/>
            <person name="Chen C."/>
            <person name="Yanf M."/>
            <person name="Daum C."/>
            <person name="Ng V."/>
            <person name="Clum A."/>
            <person name="Ohm R."/>
            <person name="Martin F."/>
            <person name="Silar P."/>
            <person name="Natvig D."/>
            <person name="Lalanne C."/>
            <person name="Gautier V."/>
            <person name="Ament-Velasquez S.L."/>
            <person name="Kruys A."/>
            <person name="Hutchinson M.I."/>
            <person name="Powell A.J."/>
            <person name="Barry K."/>
            <person name="Miller A.N."/>
            <person name="Grigoriev I.V."/>
            <person name="Debuchy R."/>
            <person name="Gladieux P."/>
            <person name="Thoren M.H."/>
            <person name="Johannesson H."/>
        </authorList>
    </citation>
    <scope>NUCLEOTIDE SEQUENCE</scope>
    <source>
        <strain evidence="3">CBS 731.68</strain>
    </source>
</reference>
<evidence type="ECO:0000313" key="3">
    <source>
        <dbReference type="EMBL" id="KAK4123243.1"/>
    </source>
</evidence>
<accession>A0AAN6TYW0</accession>
<keyword evidence="2" id="KW-1133">Transmembrane helix</keyword>
<organism evidence="3 4">
    <name type="scientific">Parathielavia appendiculata</name>
    <dbReference type="NCBI Taxonomy" id="2587402"/>
    <lineage>
        <taxon>Eukaryota</taxon>
        <taxon>Fungi</taxon>
        <taxon>Dikarya</taxon>
        <taxon>Ascomycota</taxon>
        <taxon>Pezizomycotina</taxon>
        <taxon>Sordariomycetes</taxon>
        <taxon>Sordariomycetidae</taxon>
        <taxon>Sordariales</taxon>
        <taxon>Chaetomiaceae</taxon>
        <taxon>Parathielavia</taxon>
    </lineage>
</organism>
<dbReference type="AlphaFoldDB" id="A0AAN6TYW0"/>